<feature type="domain" description="BON" evidence="2">
    <location>
        <begin position="34"/>
        <end position="101"/>
    </location>
</feature>
<feature type="signal peptide" evidence="1">
    <location>
        <begin position="1"/>
        <end position="21"/>
    </location>
</feature>
<reference evidence="3 4" key="1">
    <citation type="submission" date="2015-11" db="EMBL/GenBank/DDBJ databases">
        <title>Genomic analysis of 38 Legionella species identifies large and diverse effector repertoires.</title>
        <authorList>
            <person name="Burstein D."/>
            <person name="Amaro F."/>
            <person name="Zusman T."/>
            <person name="Lifshitz Z."/>
            <person name="Cohen O."/>
            <person name="Gilbert J.A."/>
            <person name="Pupko T."/>
            <person name="Shuman H.A."/>
            <person name="Segal G."/>
        </authorList>
    </citation>
    <scope>NUCLEOTIDE SEQUENCE [LARGE SCALE GENOMIC DNA]</scope>
    <source>
        <strain evidence="3 4">Mt.St.Helens-9</strain>
    </source>
</reference>
<dbReference type="InterPro" id="IPR051686">
    <property type="entry name" value="Lipoprotein_DolP"/>
</dbReference>
<dbReference type="Pfam" id="PF04972">
    <property type="entry name" value="BON"/>
    <property type="match status" value="1"/>
</dbReference>
<dbReference type="InterPro" id="IPR007055">
    <property type="entry name" value="BON_dom"/>
</dbReference>
<keyword evidence="4" id="KW-1185">Reference proteome</keyword>
<dbReference type="Gene3D" id="3.30.1340.30">
    <property type="match status" value="1"/>
</dbReference>
<protein>
    <submittedName>
        <fullName evidence="3">Putative periplasmic or secreted lipoprotein</fullName>
    </submittedName>
</protein>
<dbReference type="AlphaFoldDB" id="A0A0W0YWW9"/>
<name>A0A0W0YWW9_LEGSP</name>
<accession>A0A0W0YWW9</accession>
<evidence type="ECO:0000259" key="2">
    <source>
        <dbReference type="PROSITE" id="PS50914"/>
    </source>
</evidence>
<evidence type="ECO:0000256" key="1">
    <source>
        <dbReference type="SAM" id="SignalP"/>
    </source>
</evidence>
<dbReference type="OrthoDB" id="7360581at2"/>
<dbReference type="Proteomes" id="UP000054877">
    <property type="component" value="Unassembled WGS sequence"/>
</dbReference>
<dbReference type="PANTHER" id="PTHR34606">
    <property type="entry name" value="BON DOMAIN-CONTAINING PROTEIN"/>
    <property type="match status" value="1"/>
</dbReference>
<dbReference type="PROSITE" id="PS51257">
    <property type="entry name" value="PROKAR_LIPOPROTEIN"/>
    <property type="match status" value="1"/>
</dbReference>
<evidence type="ECO:0000313" key="4">
    <source>
        <dbReference type="Proteomes" id="UP000054877"/>
    </source>
</evidence>
<feature type="chain" id="PRO_5006918044" evidence="1">
    <location>
        <begin position="22"/>
        <end position="101"/>
    </location>
</feature>
<dbReference type="PATRIC" id="fig|452.5.peg.2887"/>
<keyword evidence="1" id="KW-0732">Signal</keyword>
<dbReference type="PANTHER" id="PTHR34606:SF16">
    <property type="entry name" value="BON DOMAIN-CONTAINING PROTEIN"/>
    <property type="match status" value="1"/>
</dbReference>
<gene>
    <name evidence="3" type="ORF">Lspi_2611</name>
</gene>
<evidence type="ECO:0000313" key="3">
    <source>
        <dbReference type="EMBL" id="KTD61369.1"/>
    </source>
</evidence>
<dbReference type="RefSeq" id="WP_058484528.1">
    <property type="nucleotide sequence ID" value="NZ_CAAAII010000007.1"/>
</dbReference>
<keyword evidence="3" id="KW-0449">Lipoprotein</keyword>
<proteinExistence type="predicted"/>
<organism evidence="3 4">
    <name type="scientific">Legionella spiritensis</name>
    <dbReference type="NCBI Taxonomy" id="452"/>
    <lineage>
        <taxon>Bacteria</taxon>
        <taxon>Pseudomonadati</taxon>
        <taxon>Pseudomonadota</taxon>
        <taxon>Gammaproteobacteria</taxon>
        <taxon>Legionellales</taxon>
        <taxon>Legionellaceae</taxon>
        <taxon>Legionella</taxon>
    </lineage>
</organism>
<comment type="caution">
    <text evidence="3">The sequence shown here is derived from an EMBL/GenBank/DDBJ whole genome shotgun (WGS) entry which is preliminary data.</text>
</comment>
<dbReference type="STRING" id="452.Lspi_2611"/>
<dbReference type="PROSITE" id="PS50914">
    <property type="entry name" value="BON"/>
    <property type="match status" value="1"/>
</dbReference>
<dbReference type="EMBL" id="LNYX01000032">
    <property type="protein sequence ID" value="KTD61369.1"/>
    <property type="molecule type" value="Genomic_DNA"/>
</dbReference>
<sequence length="101" mass="10827">MIKIVKLMLISFSVCIIIACAATPARESAGEYLDSSTVTAKVKASLIDKLGTAGFSIQVKTFKDEVQLSGFVNTPRVKERATGIAGNVQGVKRVRNDIIVK</sequence>